<reference evidence="11" key="1">
    <citation type="submission" date="2021-01" db="EMBL/GenBank/DDBJ databases">
        <title>Whole genome shotgun sequence of Planosporangium flavigriseum NBRC 105377.</title>
        <authorList>
            <person name="Komaki H."/>
            <person name="Tamura T."/>
        </authorList>
    </citation>
    <scope>NUCLEOTIDE SEQUENCE</scope>
    <source>
        <strain evidence="11">NBRC 105377</strain>
    </source>
</reference>
<keyword evidence="5 9" id="KW-0812">Transmembrane</keyword>
<dbReference type="RefSeq" id="WP_203981259.1">
    <property type="nucleotide sequence ID" value="NZ_BAAAQJ010000012.1"/>
</dbReference>
<feature type="transmembrane region" description="Helical" evidence="9">
    <location>
        <begin position="365"/>
        <end position="387"/>
    </location>
</feature>
<evidence type="ECO:0000256" key="2">
    <source>
        <dbReference type="ARBA" id="ARBA00005551"/>
    </source>
</evidence>
<feature type="transmembrane region" description="Helical" evidence="9">
    <location>
        <begin position="220"/>
        <end position="237"/>
    </location>
</feature>
<keyword evidence="3" id="KW-0813">Transport</keyword>
<evidence type="ECO:0000256" key="6">
    <source>
        <dbReference type="ARBA" id="ARBA00022989"/>
    </source>
</evidence>
<evidence type="ECO:0000313" key="11">
    <source>
        <dbReference type="EMBL" id="GIG73513.1"/>
    </source>
</evidence>
<gene>
    <name evidence="11" type="ORF">Pfl04_19170</name>
</gene>
<comment type="caution">
    <text evidence="11">The sequence shown here is derived from an EMBL/GenBank/DDBJ whole genome shotgun (WGS) entry which is preliminary data.</text>
</comment>
<dbReference type="GO" id="GO:1902600">
    <property type="term" value="P:proton transmembrane transport"/>
    <property type="evidence" value="ECO:0007669"/>
    <property type="project" value="InterPro"/>
</dbReference>
<sequence length="407" mass="41982">MPVVSFANLFFVSLIALSAPALLGFFPRLRIPSVAVAIAAGIALGPSGLGLVSVDIPVRILSLLGLAFLLFLAGLEIDVRRLRGRVLLLAVTGYGLTLVLGALSGLLFAALHWTRSPLLLAVTLSATSLGLVVPVLLDAGQAEGRTGQAVIAASSVAEFGGVLLLSLLFSTAGGTIGARVVTLIVFVALVAAIGAAATMAGRAVQLDRVFLRLQDTTAELRVRAAVALLIGLVVLAERFGLETILGAFLAGAIVGVVDRGTTTHPRFRAKLDAIGYGFLVPVFFITSGLQLDLRGLFASPSALLRVPAFLVALLIVRGVPALLFRGSIGARNSYAAALLQATSLPLIVTATQIGVALGLLHPVNAAALVCAGLLSTLIFPATALALLRRRRPPAGQPRPAPMCEGMW</sequence>
<dbReference type="PANTHER" id="PTHR43562:SF1">
    <property type="entry name" value="NA(+)_H(+) ANTIPORTER YJBQ-RELATED"/>
    <property type="match status" value="1"/>
</dbReference>
<feature type="transmembrane region" description="Helical" evidence="9">
    <location>
        <begin position="60"/>
        <end position="79"/>
    </location>
</feature>
<feature type="transmembrane region" description="Helical" evidence="9">
    <location>
        <begin position="176"/>
        <end position="199"/>
    </location>
</feature>
<evidence type="ECO:0000259" key="10">
    <source>
        <dbReference type="Pfam" id="PF00999"/>
    </source>
</evidence>
<protein>
    <submittedName>
        <fullName evidence="11">Sodium:proton antiporter</fullName>
    </submittedName>
</protein>
<evidence type="ECO:0000256" key="5">
    <source>
        <dbReference type="ARBA" id="ARBA00022692"/>
    </source>
</evidence>
<dbReference type="GO" id="GO:0015297">
    <property type="term" value="F:antiporter activity"/>
    <property type="evidence" value="ECO:0007669"/>
    <property type="project" value="UniProtKB-KW"/>
</dbReference>
<feature type="transmembrane region" description="Helical" evidence="9">
    <location>
        <begin position="273"/>
        <end position="291"/>
    </location>
</feature>
<feature type="transmembrane region" description="Helical" evidence="9">
    <location>
        <begin position="86"/>
        <end position="111"/>
    </location>
</feature>
<dbReference type="EMBL" id="BONU01000009">
    <property type="protein sequence ID" value="GIG73513.1"/>
    <property type="molecule type" value="Genomic_DNA"/>
</dbReference>
<dbReference type="PANTHER" id="PTHR43562">
    <property type="entry name" value="NAPA-TYPE SODIUM/HYDROGEN ANTIPORTER"/>
    <property type="match status" value="1"/>
</dbReference>
<keyword evidence="8 9" id="KW-0472">Membrane</keyword>
<dbReference type="GO" id="GO:0016020">
    <property type="term" value="C:membrane"/>
    <property type="evidence" value="ECO:0007669"/>
    <property type="project" value="UniProtKB-SubCell"/>
</dbReference>
<keyword evidence="7" id="KW-0406">Ion transport</keyword>
<dbReference type="AlphaFoldDB" id="A0A8J3LMZ9"/>
<evidence type="ECO:0000256" key="4">
    <source>
        <dbReference type="ARBA" id="ARBA00022449"/>
    </source>
</evidence>
<dbReference type="Pfam" id="PF00999">
    <property type="entry name" value="Na_H_Exchanger"/>
    <property type="match status" value="1"/>
</dbReference>
<dbReference type="Gene3D" id="1.20.1530.20">
    <property type="match status" value="1"/>
</dbReference>
<evidence type="ECO:0000256" key="9">
    <source>
        <dbReference type="SAM" id="Phobius"/>
    </source>
</evidence>
<organism evidence="11 12">
    <name type="scientific">Planosporangium flavigriseum</name>
    <dbReference type="NCBI Taxonomy" id="373681"/>
    <lineage>
        <taxon>Bacteria</taxon>
        <taxon>Bacillati</taxon>
        <taxon>Actinomycetota</taxon>
        <taxon>Actinomycetes</taxon>
        <taxon>Micromonosporales</taxon>
        <taxon>Micromonosporaceae</taxon>
        <taxon>Planosporangium</taxon>
    </lineage>
</organism>
<dbReference type="InterPro" id="IPR038770">
    <property type="entry name" value="Na+/solute_symporter_sf"/>
</dbReference>
<feature type="transmembrane region" description="Helical" evidence="9">
    <location>
        <begin position="33"/>
        <end position="54"/>
    </location>
</feature>
<evidence type="ECO:0000313" key="12">
    <source>
        <dbReference type="Proteomes" id="UP000653674"/>
    </source>
</evidence>
<feature type="transmembrane region" description="Helical" evidence="9">
    <location>
        <begin position="149"/>
        <end position="170"/>
    </location>
</feature>
<proteinExistence type="inferred from homology"/>
<feature type="transmembrane region" description="Helical" evidence="9">
    <location>
        <begin position="303"/>
        <end position="324"/>
    </location>
</feature>
<feature type="transmembrane region" description="Helical" evidence="9">
    <location>
        <begin position="6"/>
        <end position="26"/>
    </location>
</feature>
<evidence type="ECO:0000256" key="3">
    <source>
        <dbReference type="ARBA" id="ARBA00022448"/>
    </source>
</evidence>
<feature type="transmembrane region" description="Helical" evidence="9">
    <location>
        <begin position="117"/>
        <end position="137"/>
    </location>
</feature>
<evidence type="ECO:0000256" key="7">
    <source>
        <dbReference type="ARBA" id="ARBA00023065"/>
    </source>
</evidence>
<comment type="similarity">
    <text evidence="2">Belongs to the monovalent cation:proton antiporter 2 (CPA2) transporter (TC 2.A.37) family.</text>
</comment>
<name>A0A8J3LMZ9_9ACTN</name>
<dbReference type="InterPro" id="IPR006153">
    <property type="entry name" value="Cation/H_exchanger_TM"/>
</dbReference>
<evidence type="ECO:0000256" key="8">
    <source>
        <dbReference type="ARBA" id="ARBA00023136"/>
    </source>
</evidence>
<keyword evidence="6 9" id="KW-1133">Transmembrane helix</keyword>
<dbReference type="Proteomes" id="UP000653674">
    <property type="component" value="Unassembled WGS sequence"/>
</dbReference>
<feature type="transmembrane region" description="Helical" evidence="9">
    <location>
        <begin position="243"/>
        <end position="261"/>
    </location>
</feature>
<feature type="transmembrane region" description="Helical" evidence="9">
    <location>
        <begin position="336"/>
        <end position="359"/>
    </location>
</feature>
<feature type="domain" description="Cation/H+ exchanger transmembrane" evidence="10">
    <location>
        <begin position="15"/>
        <end position="383"/>
    </location>
</feature>
<keyword evidence="4" id="KW-0050">Antiport</keyword>
<accession>A0A8J3LMZ9</accession>
<evidence type="ECO:0000256" key="1">
    <source>
        <dbReference type="ARBA" id="ARBA00004141"/>
    </source>
</evidence>
<keyword evidence="12" id="KW-1185">Reference proteome</keyword>
<comment type="subcellular location">
    <subcellularLocation>
        <location evidence="1">Membrane</location>
        <topology evidence="1">Multi-pass membrane protein</topology>
    </subcellularLocation>
</comment>